<dbReference type="EMBL" id="BAAAQW010000003">
    <property type="protein sequence ID" value="GAA2198567.1"/>
    <property type="molecule type" value="Genomic_DNA"/>
</dbReference>
<proteinExistence type="predicted"/>
<feature type="region of interest" description="Disordered" evidence="2">
    <location>
        <begin position="1"/>
        <end position="33"/>
    </location>
</feature>
<protein>
    <recommendedName>
        <fullName evidence="5">Repeat domain-containing protein</fullName>
    </recommendedName>
</protein>
<dbReference type="Gene3D" id="2.60.40.2700">
    <property type="match status" value="1"/>
</dbReference>
<keyword evidence="1" id="KW-0732">Signal</keyword>
<keyword evidence="4" id="KW-1185">Reference proteome</keyword>
<gene>
    <name evidence="3" type="ORF">GCM10009849_11710</name>
</gene>
<evidence type="ECO:0000313" key="4">
    <source>
        <dbReference type="Proteomes" id="UP001500432"/>
    </source>
</evidence>
<dbReference type="Proteomes" id="UP001500432">
    <property type="component" value="Unassembled WGS sequence"/>
</dbReference>
<dbReference type="InterPro" id="IPR028994">
    <property type="entry name" value="Integrin_alpha_N"/>
</dbReference>
<evidence type="ECO:0000256" key="1">
    <source>
        <dbReference type="ARBA" id="ARBA00022729"/>
    </source>
</evidence>
<dbReference type="PANTHER" id="PTHR44103">
    <property type="entry name" value="PROPROTEIN CONVERTASE P"/>
    <property type="match status" value="1"/>
</dbReference>
<dbReference type="PANTHER" id="PTHR44103:SF1">
    <property type="entry name" value="PROPROTEIN CONVERTASE P"/>
    <property type="match status" value="1"/>
</dbReference>
<name>A0ABP5NKD2_9MICC</name>
<accession>A0ABP5NKD2</accession>
<dbReference type="Gene3D" id="2.130.10.130">
    <property type="entry name" value="Integrin alpha, N-terminal"/>
    <property type="match status" value="1"/>
</dbReference>
<dbReference type="Pfam" id="PF13517">
    <property type="entry name" value="FG-GAP_3"/>
    <property type="match status" value="2"/>
</dbReference>
<evidence type="ECO:0000256" key="2">
    <source>
        <dbReference type="SAM" id="MobiDB-lite"/>
    </source>
</evidence>
<evidence type="ECO:0008006" key="5">
    <source>
        <dbReference type="Google" id="ProtNLM"/>
    </source>
</evidence>
<feature type="compositionally biased region" description="Low complexity" evidence="2">
    <location>
        <begin position="9"/>
        <end position="19"/>
    </location>
</feature>
<evidence type="ECO:0000313" key="3">
    <source>
        <dbReference type="EMBL" id="GAA2198567.1"/>
    </source>
</evidence>
<dbReference type="SUPFAM" id="SSF69318">
    <property type="entry name" value="Integrin alpha N-terminal domain"/>
    <property type="match status" value="1"/>
</dbReference>
<dbReference type="InterPro" id="IPR013517">
    <property type="entry name" value="FG-GAP"/>
</dbReference>
<sequence length="479" mass="49605">MVGASLVLPAGPAAATTTPTPTPTPTPSASAPASVITVTGDTTADTYLCAVVPWTTAGRAHYTWSLDGASIADLDNRCYWRDPKNDSGRLLSVTADEVTDTGTEHGASAQVGPLATRITVPRMAVIGQPDAGSKLWPEFPGNPQPAPTAVPATTPPLPLTYAYAWTRDGTAIPGGTGAVYTVTSEDRGHRLEVTVTVSTYGSSAAAAAGVLVPATRRGAGFNADGTADVFARNAAGDLLLYPGDGRGGWLAPQTIGWGWGGFNLLLAPGDFDGDGFTDVMGRDDQGRLYLYQGNGSGGWKNAVQVGQGWQGFTAIIAPGDFNGDGTNDLLARDPDGALWLYPGNGRGGWLEPSVVGLGWQALHHITSADDFSGDHAPDVFGVDYLNGQGPLRLYLGAGDGGFRTAAPTTVGWGWWDLKTVGAPGDFNGDGDVDLFAIDSAGQLTMYWGAGTDMTRYDAAARFKGQATIGWGWGGMTAVF</sequence>
<organism evidence="3 4">
    <name type="scientific">Sinomonas flava</name>
    <dbReference type="NCBI Taxonomy" id="496857"/>
    <lineage>
        <taxon>Bacteria</taxon>
        <taxon>Bacillati</taxon>
        <taxon>Actinomycetota</taxon>
        <taxon>Actinomycetes</taxon>
        <taxon>Micrococcales</taxon>
        <taxon>Micrococcaceae</taxon>
        <taxon>Sinomonas</taxon>
    </lineage>
</organism>
<comment type="caution">
    <text evidence="3">The sequence shown here is derived from an EMBL/GenBank/DDBJ whole genome shotgun (WGS) entry which is preliminary data.</text>
</comment>
<reference evidence="4" key="1">
    <citation type="journal article" date="2019" name="Int. J. Syst. Evol. Microbiol.">
        <title>The Global Catalogue of Microorganisms (GCM) 10K type strain sequencing project: providing services to taxonomists for standard genome sequencing and annotation.</title>
        <authorList>
            <consortium name="The Broad Institute Genomics Platform"/>
            <consortium name="The Broad Institute Genome Sequencing Center for Infectious Disease"/>
            <person name="Wu L."/>
            <person name="Ma J."/>
        </authorList>
    </citation>
    <scope>NUCLEOTIDE SEQUENCE [LARGE SCALE GENOMIC DNA]</scope>
    <source>
        <strain evidence="4">JCM 16034</strain>
    </source>
</reference>